<evidence type="ECO:0000313" key="7">
    <source>
        <dbReference type="EMBL" id="BAL84831.1"/>
    </source>
</evidence>
<dbReference type="InterPro" id="IPR018383">
    <property type="entry name" value="UPF0324_pro"/>
</dbReference>
<comment type="subcellular location">
    <subcellularLocation>
        <location evidence="1">Cell membrane</location>
        <topology evidence="1">Multi-pass membrane protein</topology>
    </subcellularLocation>
</comment>
<proteinExistence type="inferred from homology"/>
<evidence type="ECO:0000256" key="3">
    <source>
        <dbReference type="ARBA" id="ARBA00022475"/>
    </source>
</evidence>
<reference evidence="7 8" key="1">
    <citation type="submission" date="2011-10" db="EMBL/GenBank/DDBJ databases">
        <title>Whole genome sequence of Selenomonas ruminantium subsp. lactilytica TAM6421.</title>
        <authorList>
            <person name="Oguchi A."/>
            <person name="Ankai A."/>
            <person name="Kaneko J."/>
            <person name="Yamada-Narita S."/>
            <person name="Fukui S."/>
            <person name="Takahashi M."/>
            <person name="Onodera T."/>
            <person name="Kojima S."/>
            <person name="Fushimi T."/>
            <person name="Abe N."/>
            <person name="Kamio Y."/>
            <person name="Yamazaki S."/>
            <person name="Fujita N."/>
        </authorList>
    </citation>
    <scope>NUCLEOTIDE SEQUENCE [LARGE SCALE GENOMIC DNA]</scope>
    <source>
        <strain evidence="8">NBRC 103574 / TAM6421</strain>
        <plasmid evidence="7 8">pSRC1</plasmid>
    </source>
</reference>
<evidence type="ECO:0000256" key="4">
    <source>
        <dbReference type="ARBA" id="ARBA00022692"/>
    </source>
</evidence>
<keyword evidence="5" id="KW-1133">Transmembrane helix</keyword>
<keyword evidence="3" id="KW-1003">Cell membrane</keyword>
<dbReference type="KEGG" id="sri:SELR_pSRC100240"/>
<evidence type="ECO:0000313" key="8">
    <source>
        <dbReference type="Proteomes" id="UP000007887"/>
    </source>
</evidence>
<dbReference type="Pfam" id="PF03601">
    <property type="entry name" value="Cons_hypoth698"/>
    <property type="match status" value="1"/>
</dbReference>
<dbReference type="PATRIC" id="fig|927704.6.peg.2942"/>
<dbReference type="PANTHER" id="PTHR30106:SF1">
    <property type="entry name" value="UPF0324 MEMBRANE PROTEIN FN0533"/>
    <property type="match status" value="1"/>
</dbReference>
<evidence type="ECO:0000256" key="2">
    <source>
        <dbReference type="ARBA" id="ARBA00007977"/>
    </source>
</evidence>
<dbReference type="AlphaFoldDB" id="I0GVP4"/>
<comment type="similarity">
    <text evidence="2">Belongs to the UPF0324 family.</text>
</comment>
<evidence type="ECO:0000256" key="5">
    <source>
        <dbReference type="ARBA" id="ARBA00022989"/>
    </source>
</evidence>
<gene>
    <name evidence="7" type="ordered locus">SELR_pSRC100240</name>
</gene>
<name>I0GVP4_SELRL</name>
<dbReference type="PANTHER" id="PTHR30106">
    <property type="entry name" value="INNER MEMBRANE PROTEIN YEIH-RELATED"/>
    <property type="match status" value="1"/>
</dbReference>
<keyword evidence="7" id="KW-0614">Plasmid</keyword>
<protein>
    <submittedName>
        <fullName evidence="7">Uncharacterized protein</fullName>
    </submittedName>
</protein>
<dbReference type="HOGENOM" id="CLU_2901729_0_0_9"/>
<keyword evidence="6" id="KW-0472">Membrane</keyword>
<accession>I0GVP4</accession>
<keyword evidence="4" id="KW-0812">Transmembrane</keyword>
<evidence type="ECO:0000256" key="1">
    <source>
        <dbReference type="ARBA" id="ARBA00004651"/>
    </source>
</evidence>
<dbReference type="Proteomes" id="UP000007887">
    <property type="component" value="Plasmid pSRC1"/>
</dbReference>
<organism evidence="7 8">
    <name type="scientific">Selenomonas ruminantium subsp. lactilytica (strain NBRC 103574 / TAM6421)</name>
    <dbReference type="NCBI Taxonomy" id="927704"/>
    <lineage>
        <taxon>Bacteria</taxon>
        <taxon>Bacillati</taxon>
        <taxon>Bacillota</taxon>
        <taxon>Negativicutes</taxon>
        <taxon>Selenomonadales</taxon>
        <taxon>Selenomonadaceae</taxon>
        <taxon>Selenomonas</taxon>
    </lineage>
</organism>
<sequence length="62" mass="6497">MSDLGFGMWAGTAINDTSSVVAAGYSYIEEAGGLATIVKLTRALMIVPVCMSLLVQYLIGII</sequence>
<dbReference type="GO" id="GO:0005886">
    <property type="term" value="C:plasma membrane"/>
    <property type="evidence" value="ECO:0007669"/>
    <property type="project" value="UniProtKB-SubCell"/>
</dbReference>
<geneLocation type="plasmid" evidence="7 8">
    <name>pSRC1</name>
</geneLocation>
<dbReference type="EMBL" id="AP012299">
    <property type="protein sequence ID" value="BAL84831.1"/>
    <property type="molecule type" value="Genomic_DNA"/>
</dbReference>
<evidence type="ECO:0000256" key="6">
    <source>
        <dbReference type="ARBA" id="ARBA00023136"/>
    </source>
</evidence>